<evidence type="ECO:0000313" key="2">
    <source>
        <dbReference type="Proteomes" id="UP000288587"/>
    </source>
</evidence>
<evidence type="ECO:0000313" key="1">
    <source>
        <dbReference type="EMBL" id="RVT86488.1"/>
    </source>
</evidence>
<dbReference type="EMBL" id="SACM01000002">
    <property type="protein sequence ID" value="RVT86488.1"/>
    <property type="molecule type" value="Genomic_DNA"/>
</dbReference>
<comment type="caution">
    <text evidence="1">The sequence shown here is derived from an EMBL/GenBank/DDBJ whole genome shotgun (WGS) entry which is preliminary data.</text>
</comment>
<dbReference type="SUPFAM" id="SSF48452">
    <property type="entry name" value="TPR-like"/>
    <property type="match status" value="1"/>
</dbReference>
<protein>
    <recommendedName>
        <fullName evidence="3">Tetratricopeptide repeat protein</fullName>
    </recommendedName>
</protein>
<dbReference type="InterPro" id="IPR011990">
    <property type="entry name" value="TPR-like_helical_dom_sf"/>
</dbReference>
<gene>
    <name evidence="1" type="ORF">EOD73_09080</name>
</gene>
<keyword evidence="2" id="KW-1185">Reference proteome</keyword>
<accession>A0A437LML5</accession>
<evidence type="ECO:0008006" key="3">
    <source>
        <dbReference type="Google" id="ProtNLM"/>
    </source>
</evidence>
<organism evidence="1 2">
    <name type="scientific">Inhella crocodyli</name>
    <dbReference type="NCBI Taxonomy" id="2499851"/>
    <lineage>
        <taxon>Bacteria</taxon>
        <taxon>Pseudomonadati</taxon>
        <taxon>Pseudomonadota</taxon>
        <taxon>Betaproteobacteria</taxon>
        <taxon>Burkholderiales</taxon>
        <taxon>Sphaerotilaceae</taxon>
        <taxon>Inhella</taxon>
    </lineage>
</organism>
<name>A0A437LML5_9BURK</name>
<dbReference type="AlphaFoldDB" id="A0A437LML5"/>
<proteinExistence type="predicted"/>
<dbReference type="OrthoDB" id="6353325at2"/>
<dbReference type="Gene3D" id="1.25.40.10">
    <property type="entry name" value="Tetratricopeptide repeat domain"/>
    <property type="match status" value="1"/>
</dbReference>
<dbReference type="RefSeq" id="WP_127682984.1">
    <property type="nucleotide sequence ID" value="NZ_SACM01000002.1"/>
</dbReference>
<sequence>MTPKAAAGFDHDAASLKSLWPQLHRGDAEPWPKSAAVVEAWRLFHAGDFKAALAAGLKAGGDGITVANKAQAIHANYVEKNEQAKLDAFLAVAARAEAQQDAQPDNANAFYLQAYALGRYSQGISIAEALVQGLGVKIKTALERAIALAPRHADAHVALGAFHAEVIDKVGRLLARGQGADARTGLQMFDAALKLNPTSAITLMECANGYVMIEGDKRMAEAEALYAKAAALSPLDAMERFDIELAKAELED</sequence>
<dbReference type="Proteomes" id="UP000288587">
    <property type="component" value="Unassembled WGS sequence"/>
</dbReference>
<reference evidence="1 2" key="1">
    <citation type="submission" date="2019-01" db="EMBL/GenBank/DDBJ databases">
        <authorList>
            <person name="Chen W.-M."/>
        </authorList>
    </citation>
    <scope>NUCLEOTIDE SEQUENCE [LARGE SCALE GENOMIC DNA]</scope>
    <source>
        <strain evidence="1 2">CCP-18</strain>
    </source>
</reference>